<evidence type="ECO:0000256" key="4">
    <source>
        <dbReference type="SAM" id="SignalP"/>
    </source>
</evidence>
<dbReference type="SUPFAM" id="SSF53850">
    <property type="entry name" value="Periplasmic binding protein-like II"/>
    <property type="match status" value="1"/>
</dbReference>
<dbReference type="InterPro" id="IPR001638">
    <property type="entry name" value="Solute-binding_3/MltF_N"/>
</dbReference>
<evidence type="ECO:0000313" key="6">
    <source>
        <dbReference type="EMBL" id="MDE1241861.1"/>
    </source>
</evidence>
<comment type="similarity">
    <text evidence="1">Belongs to the bacterial solute-binding protein 3 family.</text>
</comment>
<dbReference type="GO" id="GO:0006865">
    <property type="term" value="P:amino acid transport"/>
    <property type="evidence" value="ECO:0007669"/>
    <property type="project" value="TreeGrafter"/>
</dbReference>
<dbReference type="GO" id="GO:0030288">
    <property type="term" value="C:outer membrane-bounded periplasmic space"/>
    <property type="evidence" value="ECO:0007669"/>
    <property type="project" value="TreeGrafter"/>
</dbReference>
<protein>
    <submittedName>
        <fullName evidence="6">Amino acid ABC transporter substrate-binding protein</fullName>
    </submittedName>
</protein>
<dbReference type="GO" id="GO:0005576">
    <property type="term" value="C:extracellular region"/>
    <property type="evidence" value="ECO:0007669"/>
    <property type="project" value="TreeGrafter"/>
</dbReference>
<dbReference type="Proteomes" id="UP001140979">
    <property type="component" value="Unassembled WGS sequence"/>
</dbReference>
<keyword evidence="2" id="KW-0813">Transport</keyword>
<dbReference type="PANTHER" id="PTHR30085">
    <property type="entry name" value="AMINO ACID ABC TRANSPORTER PERMEASE"/>
    <property type="match status" value="1"/>
</dbReference>
<proteinExistence type="inferred from homology"/>
<evidence type="ECO:0000256" key="2">
    <source>
        <dbReference type="ARBA" id="ARBA00022448"/>
    </source>
</evidence>
<dbReference type="Gene3D" id="3.40.190.10">
    <property type="entry name" value="Periplasmic binding protein-like II"/>
    <property type="match status" value="2"/>
</dbReference>
<feature type="signal peptide" evidence="4">
    <location>
        <begin position="1"/>
        <end position="25"/>
    </location>
</feature>
<dbReference type="SMART" id="SM00062">
    <property type="entry name" value="PBPb"/>
    <property type="match status" value="1"/>
</dbReference>
<accession>A0A9X4ET58</accession>
<comment type="caution">
    <text evidence="6">The sequence shown here is derived from an EMBL/GenBank/DDBJ whole genome shotgun (WGS) entry which is preliminary data.</text>
</comment>
<dbReference type="EMBL" id="JAKNBA010000008">
    <property type="protein sequence ID" value="MDE1241861.1"/>
    <property type="molecule type" value="Genomic_DNA"/>
</dbReference>
<evidence type="ECO:0000313" key="7">
    <source>
        <dbReference type="Proteomes" id="UP001140979"/>
    </source>
</evidence>
<feature type="chain" id="PRO_5040731030" evidence="4">
    <location>
        <begin position="26"/>
        <end position="304"/>
    </location>
</feature>
<keyword evidence="3 4" id="KW-0732">Signal</keyword>
<name>A0A9X4ET58_9VIBR</name>
<evidence type="ECO:0000256" key="3">
    <source>
        <dbReference type="ARBA" id="ARBA00022729"/>
    </source>
</evidence>
<evidence type="ECO:0000259" key="5">
    <source>
        <dbReference type="SMART" id="SM00062"/>
    </source>
</evidence>
<dbReference type="InterPro" id="IPR051455">
    <property type="entry name" value="Bact_solute-bind_prot3"/>
</dbReference>
<feature type="domain" description="Solute-binding protein family 3/N-terminal" evidence="5">
    <location>
        <begin position="38"/>
        <end position="289"/>
    </location>
</feature>
<organism evidence="6 7">
    <name type="scientific">Vibrio aestuarianus</name>
    <dbReference type="NCBI Taxonomy" id="28171"/>
    <lineage>
        <taxon>Bacteria</taxon>
        <taxon>Pseudomonadati</taxon>
        <taxon>Pseudomonadota</taxon>
        <taxon>Gammaproteobacteria</taxon>
        <taxon>Vibrionales</taxon>
        <taxon>Vibrionaceae</taxon>
        <taxon>Vibrio</taxon>
    </lineage>
</organism>
<dbReference type="Pfam" id="PF00497">
    <property type="entry name" value="SBP_bac_3"/>
    <property type="match status" value="1"/>
</dbReference>
<dbReference type="AlphaFoldDB" id="A0A9X4ET58"/>
<dbReference type="RefSeq" id="WP_274682948.1">
    <property type="nucleotide sequence ID" value="NZ_JAKNBA010000008.1"/>
</dbReference>
<dbReference type="PANTHER" id="PTHR30085:SF6">
    <property type="entry name" value="ABC TRANSPORTER GLUTAMINE-BINDING PROTEIN GLNH"/>
    <property type="match status" value="1"/>
</dbReference>
<dbReference type="CDD" id="cd13688">
    <property type="entry name" value="PBP2_GltI_DEBP"/>
    <property type="match status" value="1"/>
</dbReference>
<evidence type="ECO:0000256" key="1">
    <source>
        <dbReference type="ARBA" id="ARBA00010333"/>
    </source>
</evidence>
<gene>
    <name evidence="6" type="ORF">L9W94_06810</name>
</gene>
<sequence>MVQNKIGSLSVMAMTLLMSAFGAQANNDVLTNVKQTGQINFGYVADEAPYSSLNDKASKPKGYAIDLCNKVADSIKAQPGYGDMKVVYHPTQLNEGLQQVAEGELDLLCGAAMETLTRREQVSFSTPIGKGGLSAVINENASADLKRVLEDKPAHTGPKWRATVNRGLANHTYVVHDGTVTEAWVRNKIKQLGVVATVVTAKTHEEGVKLVSEGLADAYFADRFELIGELHHSHLSNVELSPQVFEVAYGRLALPKNNDDFRLLIDRTLSELYQSDDFVPMYTQYFGKPTKETLNDYQGYNISQ</sequence>
<reference evidence="6" key="1">
    <citation type="submission" date="2022-02" db="EMBL/GenBank/DDBJ databases">
        <title>Emergence and expansion in Europe of a Vibrio aestuarianus clonal complex pathogenic for oysters.</title>
        <authorList>
            <person name="Mesnil A."/>
            <person name="Travers M.-A."/>
        </authorList>
    </citation>
    <scope>NUCLEOTIDE SEQUENCE</scope>
    <source>
        <strain evidence="6">19_064_11T1</strain>
    </source>
</reference>